<dbReference type="EMBL" id="BLXT01005873">
    <property type="protein sequence ID" value="GFO26846.1"/>
    <property type="molecule type" value="Genomic_DNA"/>
</dbReference>
<accession>A0AAV4BUH8</accession>
<gene>
    <name evidence="1" type="ORF">PoB_005335100</name>
</gene>
<protein>
    <submittedName>
        <fullName evidence="1">Uncharacterized protein</fullName>
    </submittedName>
</protein>
<organism evidence="1 2">
    <name type="scientific">Plakobranchus ocellatus</name>
    <dbReference type="NCBI Taxonomy" id="259542"/>
    <lineage>
        <taxon>Eukaryota</taxon>
        <taxon>Metazoa</taxon>
        <taxon>Spiralia</taxon>
        <taxon>Lophotrochozoa</taxon>
        <taxon>Mollusca</taxon>
        <taxon>Gastropoda</taxon>
        <taxon>Heterobranchia</taxon>
        <taxon>Euthyneura</taxon>
        <taxon>Panpulmonata</taxon>
        <taxon>Sacoglossa</taxon>
        <taxon>Placobranchoidea</taxon>
        <taxon>Plakobranchidae</taxon>
        <taxon>Plakobranchus</taxon>
    </lineage>
</organism>
<comment type="caution">
    <text evidence="1">The sequence shown here is derived from an EMBL/GenBank/DDBJ whole genome shotgun (WGS) entry which is preliminary data.</text>
</comment>
<sequence length="108" mass="11999">MAKDGTWAGHVAINACSEAHQVAITVLQQSGDVVIGKNFEKGVIVGYIPEMQHYIAVIFKAKANEQPIQLVMESYYAVDYVDRFYVGRIISASTFTWCPFPMAGTTRH</sequence>
<dbReference type="AlphaFoldDB" id="A0AAV4BUH8"/>
<evidence type="ECO:0000313" key="2">
    <source>
        <dbReference type="Proteomes" id="UP000735302"/>
    </source>
</evidence>
<dbReference type="Gene3D" id="3.90.70.80">
    <property type="match status" value="1"/>
</dbReference>
<keyword evidence="2" id="KW-1185">Reference proteome</keyword>
<dbReference type="Proteomes" id="UP000735302">
    <property type="component" value="Unassembled WGS sequence"/>
</dbReference>
<evidence type="ECO:0000313" key="1">
    <source>
        <dbReference type="EMBL" id="GFO26846.1"/>
    </source>
</evidence>
<name>A0AAV4BUH8_9GAST</name>
<proteinExistence type="predicted"/>
<reference evidence="1 2" key="1">
    <citation type="journal article" date="2021" name="Elife">
        <title>Chloroplast acquisition without the gene transfer in kleptoplastic sea slugs, Plakobranchus ocellatus.</title>
        <authorList>
            <person name="Maeda T."/>
            <person name="Takahashi S."/>
            <person name="Yoshida T."/>
            <person name="Shimamura S."/>
            <person name="Takaki Y."/>
            <person name="Nagai Y."/>
            <person name="Toyoda A."/>
            <person name="Suzuki Y."/>
            <person name="Arimoto A."/>
            <person name="Ishii H."/>
            <person name="Satoh N."/>
            <person name="Nishiyama T."/>
            <person name="Hasebe M."/>
            <person name="Maruyama T."/>
            <person name="Minagawa J."/>
            <person name="Obokata J."/>
            <person name="Shigenobu S."/>
        </authorList>
    </citation>
    <scope>NUCLEOTIDE SEQUENCE [LARGE SCALE GENOMIC DNA]</scope>
</reference>